<evidence type="ECO:0000256" key="1">
    <source>
        <dbReference type="ARBA" id="ARBA00004613"/>
    </source>
</evidence>
<dbReference type="GO" id="GO:0005509">
    <property type="term" value="F:calcium ion binding"/>
    <property type="evidence" value="ECO:0007669"/>
    <property type="project" value="InterPro"/>
</dbReference>
<dbReference type="Pfam" id="PF13403">
    <property type="entry name" value="Hint_2"/>
    <property type="match status" value="1"/>
</dbReference>
<dbReference type="Gene3D" id="2.150.10.10">
    <property type="entry name" value="Serralysin-like metalloprotease, C-terminal"/>
    <property type="match status" value="19"/>
</dbReference>
<dbReference type="OrthoDB" id="6305173at2"/>
<organism evidence="5 6">
    <name type="scientific">Roseovarius faecimaris</name>
    <dbReference type="NCBI Taxonomy" id="2494550"/>
    <lineage>
        <taxon>Bacteria</taxon>
        <taxon>Pseudomonadati</taxon>
        <taxon>Pseudomonadota</taxon>
        <taxon>Alphaproteobacteria</taxon>
        <taxon>Rhodobacterales</taxon>
        <taxon>Roseobacteraceae</taxon>
        <taxon>Roseovarius</taxon>
    </lineage>
</organism>
<feature type="compositionally biased region" description="Gly residues" evidence="3">
    <location>
        <begin position="1063"/>
        <end position="1076"/>
    </location>
</feature>
<dbReference type="InterPro" id="IPR050557">
    <property type="entry name" value="RTX_toxin/Mannuronan_C5-epim"/>
</dbReference>
<dbReference type="Gene3D" id="2.170.16.10">
    <property type="entry name" value="Hedgehog/Intein (Hint) domain"/>
    <property type="match status" value="1"/>
</dbReference>
<dbReference type="KEGG" id="rom:EI983_12345"/>
<evidence type="ECO:0000256" key="3">
    <source>
        <dbReference type="SAM" id="MobiDB-lite"/>
    </source>
</evidence>
<dbReference type="SUPFAM" id="SSF51294">
    <property type="entry name" value="Hedgehog/intein (Hint) domain"/>
    <property type="match status" value="1"/>
</dbReference>
<comment type="subcellular location">
    <subcellularLocation>
        <location evidence="1">Secreted</location>
    </subcellularLocation>
</comment>
<dbReference type="PANTHER" id="PTHR38340:SF1">
    <property type="entry name" value="S-LAYER PROTEIN"/>
    <property type="match status" value="1"/>
</dbReference>
<sequence>MAVLDNAVWIGGSGFAESGTTTVSEGGNSTTVTGTFTADAWDATANGTGVSEFGAAFVTEPITASYSFSNPVENLAFSLNHVNGQEPTWDDYWTIYAYDENGNLLSAAEVIAGLGNVQDEFIITNPDGSVSINSAGTTANDISVSLSGPISELTLIYDAGPEGAQSGGSGITDFSFTVPAAPDYTVSGTGGDDMIDVLYTGDPEGDRIDNGDHSDGSDSDIVLAGAGNDVVLSGAGDDTVDGGTGADTIYSGAGADTVFGDAGDDFIDGGAGADYLVGGDGADQIEGGWEDAGNDTIEAGAGADLVMAGSGDDSILGQSGEDWLDGGWGNDSISGGTERDRIVGHAGNDTISGDAGNDILTGGDGADLINGGDGADSIWGSGGDTIVGGEGGVDSDVLNVSDVASISYSGAESGTVFFNDGTSLSFSQIENVNVLSNNYIVEGTSGDDIMGQFYVDADGDWIENDDALGGGEQDSVRAGAGNDSVWSGEGNDSVDAGSGDDMVHAGSGDDIVFGGLGSDSVYGSGGDDTISGAENPATGSGIGGTSTVGSTYTVINLGTFADVDPDETDSVSENAGDLLGNYGGPGAELFNNFQTATANDTNLDNTLADNDVGATPETLTVGGVDYLVDSTQVYDATVTFTDGTSGTFTAVVIQTTTGEVFLMPEFSNNADNALLTSKPIQSISLDTVNLDNSGLVANRVDADYLLPDAPTDTSGDLLDGGWGNDSIDGFAGNDTLIGGVGNDTISGGTGRDTIVLADGSGSDTVTDFDMADSGDGTTVDQLDVSALTSDGGTTPVHTGDVTVTDDGSGNAVLTFPGGETITLIGVAPSEVDTAFELESIGIPRIPDYIVEGTTGADTINAGYLGDPEGDRIDAADNLAGTNDDLVQAFGGNDVVDAGAGNDTVEAGTGNDTVYGGAGNDSLLGGDGDDSFFGADGADTLFGGDGHDTLDGDDVFATGGADLILGEGGNDQIIGDVGNDTLDGGTGNDTIFAGAQDDWVKGEEGDDELYGEAGNDSINGGIGNDRAFGGTGNDSILGGDGNDTLDGQDGSDIVEGNAGADSLSGGGGDDTVSGGVGDDWVTGSTGNDLVQGGDGNDSVYGGVGNDILQGDAGNDSMEGWLGDDSLYGGTGNDYMDGADGADLLEGGDGHDTLLGGNDTGADTLIGGAGNDDLRAGDGGDLLDGGTGDDSMFGGGGDDTFTLNDNFGNDTINGWSSNETVGDSLEINTTTPTTIDLTSADPEAGTVSNGTATASFSDIENIQLGGARETIILADGSGADRVIDFDMTDSGDGTTMDQLDVSGLTSDGGTTPVNTGDVTVTDDGSGNAVLTFPGGESITLIGVPPSQVDSALELESIGIPGTEIVDGTSGSDNMPVGYTDAEGDIIDGADGLNDTIYGYDGNDTIAGGAGDDLIDGGAGADRITDGLGNDTILGGDGYDRATITSGGGDDLIIDVEAVYLQGDIGNDTVSTTTGNGYVAIDENWNLTFIDGQNAYSGDGTYDLHLTNLYEFDAYGASNVLDASGAGQSIQYNTWSGDHTVTGSSFDDTIYNWTTNTSDSAYIDGGAGNDYIDSGRGSDTLIGGDGDDEIVADIGASTDGSADYVDLGAGNDTVRASGGEDTILGGTGDDLIYAHADGDVIILEDNFGNDTIVGGENVSTGLDNDTLDLSAVTTDTTIDLTSANPEAGTVSDGTSTATFSQIENIVLGGGRDTVVLADGSGADTVQAFDMADSGDGTTNDQLDVSGLTDAGGNPVNVADVTVTDTNGDGTGDAILTFPNGESITLVGVLPGEVSSFTQLEAMGIPAVGPVDGNAFNNNMGPGYTDAQGDQIDGADGLNDTIYGYGGSDTIDGGAGDDLIYSGSGSDTVMLSAGNDTIVGDASSRDDLDASNATSSLTYTFTDSGDGIVTDGVNTTTFTDMDNVVTFQTGPTDPGGTNDVYDASGSAGGVSIFDNLGGADTVTGSAFGDTLYFGGWGTLTAAGTSIDGGAGDDYIELWVGDATIDGGSGNDYIETGTGDQLISGGSGNDSVWAGSGNDTIAGGTGADSLEGQAGDDWFVLEDGFGADTIFGGETGETNGDTLDLSATSTGVTVDLTSADPEAGTVSDGTSTASFSQIENIVLGGGRDTVVLADGSGADTVQAFDMADSGDGTTNDQLDVSGLTSDGGTTPVTTADVTVTDDGSGNAVLTFPGGESITLIGVAPSLLDSALELEAIGIPRVPDYIVEGTNAGEVINAGYNGDPDGDKVDAADNLAGTNDDVVQALGGNDTIDSGLGNDSVLAGDGDDQVYAQSGNDTVLGGAGNDSILGEAGNDSLLGEAGNDSLFGGDGADTLEGGIGDDSLRGEAGDDTLLGGDGADHAHGGDGNDSIEGGVGNDDLHGWYGNDTIRGDAGNDWLDGDLGRDSLFGGDGDDTLVGGFSVESDTLYGEAGNDSLDGQDGDDELHGGIGGDTLIGNFGNDTVFGDAGNDSLLGGGGADILDGGDGNDTISGGAGADNISGGAGADQIQGDQGNDTISGGTGDDALQGGDGDDRFTLADGFGNDTITGGEGAETSGDTLDLSDTTTGVTVDLSNANPETGTVSDGTATAGFTEIENIVLGAGRDTVVLADGGGSDTVSGFDMTDSGDGSTNDQLDVSGLTNAGGFPVNVSDVTVTDTNGDGTGDATLTFPGGESITLVGVLPSQVDSDTELQAIGIPSVGPVDGTAGADSMGIGFTDAQGDQIDGTDGLNDTIYGYGGNDSIHAGVGDDSVEGGTGDDTILGGTGNDTILGGDGNDVIMSENGDDTVYAGNGDDTVTASIGADLVFGEAGNDVLTGGGFTSTGHDTLDGGAGNDTLEGILGNDSLIGGTGDDVITLGQNDTGIGGDGDDTFYLADYSEAGAGTISIVGGEGDETTGDTLYLGPDVSYSDITFTNTDDAAGGLAGSFTMADGTLVTFDEIENIICFTPGAQILTSHGERAVETLQVGDMVVTRDNGLRPIRWIGKRTVKAEGDFAPIRISPSVADSGREALLVSPQHRILFTGYRAELLFGESEVLVAAKHLVDGKDVTVVEQEEVTYIHIMFDRHEVIYASGIATESFHAGDMGLGAVSEAARDELFALFPELRTAGGRHRETARTCLKKHEALLLMDAERNG</sequence>
<dbReference type="Proteomes" id="UP000428330">
    <property type="component" value="Chromosome"/>
</dbReference>
<dbReference type="InterPro" id="IPR018511">
    <property type="entry name" value="Hemolysin-typ_Ca-bd_CS"/>
</dbReference>
<dbReference type="InterPro" id="IPR028992">
    <property type="entry name" value="Hedgehog/Intein_dom"/>
</dbReference>
<dbReference type="PANTHER" id="PTHR38340">
    <property type="entry name" value="S-LAYER PROTEIN"/>
    <property type="match status" value="1"/>
</dbReference>
<evidence type="ECO:0000313" key="6">
    <source>
        <dbReference type="Proteomes" id="UP000428330"/>
    </source>
</evidence>
<dbReference type="RefSeq" id="WP_157707696.1">
    <property type="nucleotide sequence ID" value="NZ_CP034348.1"/>
</dbReference>
<feature type="region of interest" description="Disordered" evidence="3">
    <location>
        <begin position="2422"/>
        <end position="2442"/>
    </location>
</feature>
<gene>
    <name evidence="5" type="ORF">EI983_12345</name>
</gene>
<feature type="domain" description="Hedgehog/Intein (Hint)" evidence="4">
    <location>
        <begin position="2937"/>
        <end position="3075"/>
    </location>
</feature>
<dbReference type="InterPro" id="IPR036844">
    <property type="entry name" value="Hint_dom_sf"/>
</dbReference>
<feature type="region of interest" description="Disordered" evidence="3">
    <location>
        <begin position="1030"/>
        <end position="1094"/>
    </location>
</feature>
<keyword evidence="2" id="KW-0964">Secreted</keyword>
<dbReference type="CDD" id="cd00081">
    <property type="entry name" value="Hint"/>
    <property type="match status" value="1"/>
</dbReference>
<name>A0A6I6IQN6_9RHOB</name>
<feature type="region of interest" description="Disordered" evidence="3">
    <location>
        <begin position="525"/>
        <end position="544"/>
    </location>
</feature>
<accession>A0A6I6IQN6</accession>
<feature type="region of interest" description="Disordered" evidence="3">
    <location>
        <begin position="2314"/>
        <end position="2368"/>
    </location>
</feature>
<dbReference type="GO" id="GO:0005576">
    <property type="term" value="C:extracellular region"/>
    <property type="evidence" value="ECO:0007669"/>
    <property type="project" value="UniProtKB-SubCell"/>
</dbReference>
<evidence type="ECO:0000259" key="4">
    <source>
        <dbReference type="Pfam" id="PF13403"/>
    </source>
</evidence>
<feature type="region of interest" description="Disordered" evidence="3">
    <location>
        <begin position="2483"/>
        <end position="2555"/>
    </location>
</feature>
<dbReference type="InterPro" id="IPR011049">
    <property type="entry name" value="Serralysin-like_metalloprot_C"/>
</dbReference>
<dbReference type="Pfam" id="PF00353">
    <property type="entry name" value="HemolysinCabind"/>
    <property type="match status" value="32"/>
</dbReference>
<dbReference type="InterPro" id="IPR001343">
    <property type="entry name" value="Hemolysn_Ca-bd"/>
</dbReference>
<reference evidence="6" key="1">
    <citation type="submission" date="2018-12" db="EMBL/GenBank/DDBJ databases">
        <title>Complete genome sequence of Roseovarius sp. MME-070.</title>
        <authorList>
            <person name="Nam Y.-D."/>
            <person name="Kang J."/>
            <person name="Chung W.-H."/>
            <person name="Park Y.S."/>
        </authorList>
    </citation>
    <scope>NUCLEOTIDE SEQUENCE [LARGE SCALE GENOMIC DNA]</scope>
    <source>
        <strain evidence="6">MME-070</strain>
    </source>
</reference>
<feature type="region of interest" description="Disordered" evidence="3">
    <location>
        <begin position="466"/>
        <end position="500"/>
    </location>
</feature>
<keyword evidence="6" id="KW-1185">Reference proteome</keyword>
<proteinExistence type="predicted"/>
<evidence type="ECO:0000256" key="2">
    <source>
        <dbReference type="ARBA" id="ARBA00022525"/>
    </source>
</evidence>
<evidence type="ECO:0000313" key="5">
    <source>
        <dbReference type="EMBL" id="QGX99015.1"/>
    </source>
</evidence>
<dbReference type="SUPFAM" id="SSF51120">
    <property type="entry name" value="beta-Roll"/>
    <property type="match status" value="16"/>
</dbReference>
<dbReference type="PROSITE" id="PS00330">
    <property type="entry name" value="HEMOLYSIN_CALCIUM"/>
    <property type="match status" value="20"/>
</dbReference>
<dbReference type="EMBL" id="CP034348">
    <property type="protein sequence ID" value="QGX99015.1"/>
    <property type="molecule type" value="Genomic_DNA"/>
</dbReference>
<protein>
    <recommendedName>
        <fullName evidence="4">Hedgehog/Intein (Hint) domain-containing protein</fullName>
    </recommendedName>
</protein>